<proteinExistence type="inferred from homology"/>
<dbReference type="Proteomes" id="UP000327013">
    <property type="component" value="Chromosome 6"/>
</dbReference>
<feature type="domain" description="Bet v I/Major latex protein" evidence="3">
    <location>
        <begin position="1"/>
        <end position="139"/>
    </location>
</feature>
<comment type="similarity">
    <text evidence="1">Belongs to the BetVI family.</text>
</comment>
<dbReference type="GO" id="GO:0038023">
    <property type="term" value="F:signaling receptor activity"/>
    <property type="evidence" value="ECO:0007669"/>
    <property type="project" value="InterPro"/>
</dbReference>
<dbReference type="PRINTS" id="PR00634">
    <property type="entry name" value="BETALLERGEN"/>
</dbReference>
<accession>A0A5N6REP6</accession>
<keyword evidence="2" id="KW-0017">Alkaloid metabolism</keyword>
<dbReference type="InterPro" id="IPR050279">
    <property type="entry name" value="Plant_def-hormone_signal"/>
</dbReference>
<dbReference type="Gene3D" id="3.30.530.20">
    <property type="match status" value="1"/>
</dbReference>
<evidence type="ECO:0000313" key="4">
    <source>
        <dbReference type="EMBL" id="KAE8077493.1"/>
    </source>
</evidence>
<dbReference type="GO" id="GO:0010427">
    <property type="term" value="F:abscisic acid binding"/>
    <property type="evidence" value="ECO:0007669"/>
    <property type="project" value="InterPro"/>
</dbReference>
<dbReference type="CDD" id="cd07816">
    <property type="entry name" value="Bet_v1-like"/>
    <property type="match status" value="1"/>
</dbReference>
<evidence type="ECO:0000259" key="3">
    <source>
        <dbReference type="Pfam" id="PF00407"/>
    </source>
</evidence>
<dbReference type="EMBL" id="CM017326">
    <property type="protein sequence ID" value="KAE8077493.1"/>
    <property type="molecule type" value="Genomic_DNA"/>
</dbReference>
<name>A0A5N6REP6_9ROSI</name>
<protein>
    <recommendedName>
        <fullName evidence="3">Bet v I/Major latex protein domain-containing protein</fullName>
    </recommendedName>
</protein>
<dbReference type="AlphaFoldDB" id="A0A5N6REP6"/>
<dbReference type="SUPFAM" id="SSF55961">
    <property type="entry name" value="Bet v1-like"/>
    <property type="match status" value="1"/>
</dbReference>
<dbReference type="InterPro" id="IPR023393">
    <property type="entry name" value="START-like_dom_sf"/>
</dbReference>
<dbReference type="InterPro" id="IPR000916">
    <property type="entry name" value="Bet_v_I/MLP"/>
</dbReference>
<organism evidence="4 5">
    <name type="scientific">Carpinus fangiana</name>
    <dbReference type="NCBI Taxonomy" id="176857"/>
    <lineage>
        <taxon>Eukaryota</taxon>
        <taxon>Viridiplantae</taxon>
        <taxon>Streptophyta</taxon>
        <taxon>Embryophyta</taxon>
        <taxon>Tracheophyta</taxon>
        <taxon>Spermatophyta</taxon>
        <taxon>Magnoliopsida</taxon>
        <taxon>eudicotyledons</taxon>
        <taxon>Gunneridae</taxon>
        <taxon>Pentapetalae</taxon>
        <taxon>rosids</taxon>
        <taxon>fabids</taxon>
        <taxon>Fagales</taxon>
        <taxon>Betulaceae</taxon>
        <taxon>Carpinus</taxon>
    </lineage>
</organism>
<dbReference type="GO" id="GO:0005634">
    <property type="term" value="C:nucleus"/>
    <property type="evidence" value="ECO:0007669"/>
    <property type="project" value="TreeGrafter"/>
</dbReference>
<evidence type="ECO:0000256" key="1">
    <source>
        <dbReference type="ARBA" id="ARBA00009744"/>
    </source>
</evidence>
<dbReference type="GO" id="GO:0004864">
    <property type="term" value="F:protein phosphatase inhibitor activity"/>
    <property type="evidence" value="ECO:0007669"/>
    <property type="project" value="InterPro"/>
</dbReference>
<dbReference type="OrthoDB" id="1879545at2759"/>
<dbReference type="GO" id="GO:0006952">
    <property type="term" value="P:defense response"/>
    <property type="evidence" value="ECO:0007669"/>
    <property type="project" value="InterPro"/>
</dbReference>
<reference evidence="4 5" key="1">
    <citation type="submission" date="2019-06" db="EMBL/GenBank/DDBJ databases">
        <title>A chromosomal-level reference genome of Carpinus fangiana (Coryloideae, Betulaceae).</title>
        <authorList>
            <person name="Yang X."/>
            <person name="Wang Z."/>
            <person name="Zhang L."/>
            <person name="Hao G."/>
            <person name="Liu J."/>
            <person name="Yang Y."/>
        </authorList>
    </citation>
    <scope>NUCLEOTIDE SEQUENCE [LARGE SCALE GENOMIC DNA]</scope>
    <source>
        <strain evidence="4">Cfa_2016G</strain>
        <tissue evidence="4">Leaf</tissue>
    </source>
</reference>
<dbReference type="GO" id="GO:0005737">
    <property type="term" value="C:cytoplasm"/>
    <property type="evidence" value="ECO:0007669"/>
    <property type="project" value="TreeGrafter"/>
</dbReference>
<dbReference type="PANTHER" id="PTHR31213">
    <property type="entry name" value="OS08G0374000 PROTEIN-RELATED"/>
    <property type="match status" value="1"/>
</dbReference>
<dbReference type="InterPro" id="IPR024949">
    <property type="entry name" value="Bet_v_I_allergen"/>
</dbReference>
<dbReference type="PANTHER" id="PTHR31213:SF19">
    <property type="entry name" value="BET V I_MAJOR LATEX PROTEIN DOMAIN-CONTAINING PROTEIN"/>
    <property type="match status" value="1"/>
</dbReference>
<keyword evidence="5" id="KW-1185">Reference proteome</keyword>
<dbReference type="GO" id="GO:0009738">
    <property type="term" value="P:abscisic acid-activated signaling pathway"/>
    <property type="evidence" value="ECO:0007669"/>
    <property type="project" value="InterPro"/>
</dbReference>
<evidence type="ECO:0000256" key="2">
    <source>
        <dbReference type="ARBA" id="ARBA00022589"/>
    </source>
</evidence>
<gene>
    <name evidence="4" type="ORF">FH972_016053</name>
</gene>
<dbReference type="GO" id="GO:0009820">
    <property type="term" value="P:alkaloid metabolic process"/>
    <property type="evidence" value="ECO:0007669"/>
    <property type="project" value="UniProtKB-KW"/>
</dbReference>
<evidence type="ECO:0000313" key="5">
    <source>
        <dbReference type="Proteomes" id="UP000327013"/>
    </source>
</evidence>
<dbReference type="Pfam" id="PF00407">
    <property type="entry name" value="Bet_v_1"/>
    <property type="match status" value="1"/>
</dbReference>
<sequence length="156" mass="17434">MVGQLSHEVEVKVPASEAWELYGTLRLAKLVGEELSTLFDKIETIEGGGGVGTIVKLTFPAATQRIKFTKVDHEKRLKETEVIEEGYLDMGFTLYRIRFEIFEKGDDSCIIKATIEYDVKEEVAANASYATIEPLVTIIELTKNYLIKSKAAKDAN</sequence>